<dbReference type="Proteomes" id="UP000094669">
    <property type="component" value="Unassembled WGS sequence"/>
</dbReference>
<proteinExistence type="predicted"/>
<dbReference type="PANTHER" id="PTHR46224:SF64">
    <property type="entry name" value="IQ MOTIF AND ANKYRIN REPEAT DOMAIN-CONTAINING PROTEIN 1"/>
    <property type="match status" value="1"/>
</dbReference>
<protein>
    <submittedName>
        <fullName evidence="3">Ankyrin</fullName>
    </submittedName>
</protein>
<keyword evidence="2" id="KW-1133">Transmembrane helix</keyword>
<accession>A0ABX4YCK2</accession>
<evidence type="ECO:0000313" key="4">
    <source>
        <dbReference type="Proteomes" id="UP000094669"/>
    </source>
</evidence>
<dbReference type="SMART" id="SM00248">
    <property type="entry name" value="ANK"/>
    <property type="match status" value="4"/>
</dbReference>
<comment type="caution">
    <text evidence="3">The sequence shown here is derived from an EMBL/GenBank/DDBJ whole genome shotgun (WGS) entry which is preliminary data.</text>
</comment>
<keyword evidence="2" id="KW-0472">Membrane</keyword>
<dbReference type="EMBL" id="MCRM02000054">
    <property type="protein sequence ID" value="PNV71221.1"/>
    <property type="molecule type" value="Genomic_DNA"/>
</dbReference>
<dbReference type="InterPro" id="IPR051616">
    <property type="entry name" value="Cul2-RING_E3_ligase_SR"/>
</dbReference>
<name>A0ABX4YCK2_9LEPT</name>
<keyword evidence="4" id="KW-1185">Reference proteome</keyword>
<dbReference type="PROSITE" id="PS50088">
    <property type="entry name" value="ANK_REPEAT"/>
    <property type="match status" value="1"/>
</dbReference>
<sequence>MKKNSSIIIGIIIMLFSSFFQMSCATMFLRCAGCTISEAYSDPTALKLVKAAVGGDSKKVAELVKEGANPNHLEPDKVPMLLWTICGQNVEGFEALLKAGADPNLGGTGHGRGQGNQGGDGVSIVYERWSAMTFAAGDPDSRFLKLAIQYGGDLNSEKRGKKAVAGTGLPLIRAAFEGLFDNIKLLVESGADINIHTETDSAPEMAIGVRGRFDIAIWFLEHGYTYNLLGLAKTAEGRAVTRNQPYKEKFIDMLTEKGIQFPVTDVYKELHKYRELPPGAMQDIVYGRKDCRDFPLKPGRYNDRTCWGGEMPSGSRKQQNEL</sequence>
<evidence type="ECO:0000256" key="2">
    <source>
        <dbReference type="SAM" id="Phobius"/>
    </source>
</evidence>
<reference evidence="3" key="1">
    <citation type="submission" date="2018-01" db="EMBL/GenBank/DDBJ databases">
        <title>Genomic characterization of Leptospira inadai serogroup Lyme isolated from captured rat in Brazil and comparative analysis with human reference strain.</title>
        <authorList>
            <person name="Moreno L.Z."/>
            <person name="Loureiro A.P."/>
            <person name="Miraglia F."/>
            <person name="Kremer F.S."/>
            <person name="Eslabao M.R."/>
            <person name="Dellagostin O.A."/>
            <person name="Lilenbaum W."/>
            <person name="Moreno A.M."/>
        </authorList>
    </citation>
    <scope>NUCLEOTIDE SEQUENCE [LARGE SCALE GENOMIC DNA]</scope>
    <source>
        <strain evidence="3">M34/99</strain>
    </source>
</reference>
<dbReference type="RefSeq" id="WP_010410189.1">
    <property type="nucleotide sequence ID" value="NZ_MCRM02000054.1"/>
</dbReference>
<keyword evidence="2" id="KW-0812">Transmembrane</keyword>
<dbReference type="InterPro" id="IPR002110">
    <property type="entry name" value="Ankyrin_rpt"/>
</dbReference>
<keyword evidence="1" id="KW-0040">ANK repeat</keyword>
<dbReference type="Gene3D" id="1.25.40.20">
    <property type="entry name" value="Ankyrin repeat-containing domain"/>
    <property type="match status" value="1"/>
</dbReference>
<gene>
    <name evidence="3" type="ORF">BES34_021720</name>
</gene>
<organism evidence="3 4">
    <name type="scientific">Leptospira inadai serovar Lyme</name>
    <dbReference type="NCBI Taxonomy" id="293084"/>
    <lineage>
        <taxon>Bacteria</taxon>
        <taxon>Pseudomonadati</taxon>
        <taxon>Spirochaetota</taxon>
        <taxon>Spirochaetia</taxon>
        <taxon>Leptospirales</taxon>
        <taxon>Leptospiraceae</taxon>
        <taxon>Leptospira</taxon>
    </lineage>
</organism>
<dbReference type="SUPFAM" id="SSF48403">
    <property type="entry name" value="Ankyrin repeat"/>
    <property type="match status" value="1"/>
</dbReference>
<dbReference type="PANTHER" id="PTHR46224">
    <property type="entry name" value="ANKYRIN REPEAT FAMILY PROTEIN"/>
    <property type="match status" value="1"/>
</dbReference>
<dbReference type="InterPro" id="IPR036770">
    <property type="entry name" value="Ankyrin_rpt-contain_sf"/>
</dbReference>
<feature type="transmembrane region" description="Helical" evidence="2">
    <location>
        <begin position="7"/>
        <end position="29"/>
    </location>
</feature>
<evidence type="ECO:0000256" key="1">
    <source>
        <dbReference type="PROSITE-ProRule" id="PRU00023"/>
    </source>
</evidence>
<feature type="repeat" description="ANK" evidence="1">
    <location>
        <begin position="170"/>
        <end position="198"/>
    </location>
</feature>
<evidence type="ECO:0000313" key="3">
    <source>
        <dbReference type="EMBL" id="PNV71221.1"/>
    </source>
</evidence>